<dbReference type="EnsemblMetazoa" id="CLYHEMT000029.1">
    <property type="protein sequence ID" value="CLYHEMP000029.1"/>
    <property type="gene ID" value="CLYHEMG000029"/>
</dbReference>
<dbReference type="Proteomes" id="UP000594262">
    <property type="component" value="Unplaced"/>
</dbReference>
<proteinExistence type="predicted"/>
<evidence type="ECO:0000313" key="1">
    <source>
        <dbReference type="EnsemblMetazoa" id="CLYHEMP000029.1"/>
    </source>
</evidence>
<protein>
    <submittedName>
        <fullName evidence="1">Uncharacterized protein</fullName>
    </submittedName>
</protein>
<accession>A0A7M5UXI9</accession>
<dbReference type="Pfam" id="PF14989">
    <property type="entry name" value="CCDC32"/>
    <property type="match status" value="1"/>
</dbReference>
<sequence length="209" mass="23968">VKVKVKFENQNNNNHQSVKVLVKTSSTSKFLDVFLGRESLEEMNPDDPWGNNVNAGRGVCGFDDNFGKDEESKERKKPVQTVINDNYSSTLEYKLQRVQKKKNNGSSRNPAKDMLTSMQTQRESFMANLIDKNDSTYNTVMSTGENPSFIDNLYQTNSIYRHLNPQQALESSEKIPIVYHDELNNVNGQEKTQINGEMKKQITEYKEET</sequence>
<evidence type="ECO:0000313" key="2">
    <source>
        <dbReference type="Proteomes" id="UP000594262"/>
    </source>
</evidence>
<reference evidence="1" key="1">
    <citation type="submission" date="2021-01" db="UniProtKB">
        <authorList>
            <consortium name="EnsemblMetazoa"/>
        </authorList>
    </citation>
    <scope>IDENTIFICATION</scope>
</reference>
<dbReference type="OrthoDB" id="10651700at2759"/>
<dbReference type="AlphaFoldDB" id="A0A7M5UXI9"/>
<name>A0A7M5UXI9_9CNID</name>
<keyword evidence="2" id="KW-1185">Reference proteome</keyword>
<organism evidence="1 2">
    <name type="scientific">Clytia hemisphaerica</name>
    <dbReference type="NCBI Taxonomy" id="252671"/>
    <lineage>
        <taxon>Eukaryota</taxon>
        <taxon>Metazoa</taxon>
        <taxon>Cnidaria</taxon>
        <taxon>Hydrozoa</taxon>
        <taxon>Hydroidolina</taxon>
        <taxon>Leptothecata</taxon>
        <taxon>Obeliida</taxon>
        <taxon>Clytiidae</taxon>
        <taxon>Clytia</taxon>
    </lineage>
</organism>
<dbReference type="InterPro" id="IPR028039">
    <property type="entry name" value="CCDC32"/>
</dbReference>